<evidence type="ECO:0000256" key="4">
    <source>
        <dbReference type="SAM" id="Coils"/>
    </source>
</evidence>
<protein>
    <submittedName>
        <fullName evidence="7">Leucine-rich repeat</fullName>
    </submittedName>
</protein>
<keyword evidence="8" id="KW-1185">Reference proteome</keyword>
<dbReference type="Pfam" id="PF00615">
    <property type="entry name" value="RGS"/>
    <property type="match status" value="1"/>
</dbReference>
<evidence type="ECO:0000259" key="6">
    <source>
        <dbReference type="PROSITE" id="PS50132"/>
    </source>
</evidence>
<dbReference type="EMBL" id="JAOAOG010000137">
    <property type="protein sequence ID" value="KAJ6246182.1"/>
    <property type="molecule type" value="Genomic_DNA"/>
</dbReference>
<dbReference type="Gene3D" id="1.10.167.10">
    <property type="entry name" value="Regulator of G-protein Signalling 4, domain 2"/>
    <property type="match status" value="1"/>
</dbReference>
<dbReference type="PROSITE" id="PS50088">
    <property type="entry name" value="ANK_REPEAT"/>
    <property type="match status" value="1"/>
</dbReference>
<dbReference type="PROSITE" id="PS50132">
    <property type="entry name" value="RGS"/>
    <property type="match status" value="1"/>
</dbReference>
<keyword evidence="4" id="KW-0175">Coiled coil</keyword>
<dbReference type="Proteomes" id="UP001150062">
    <property type="component" value="Unassembled WGS sequence"/>
</dbReference>
<dbReference type="Gene3D" id="1.25.40.20">
    <property type="entry name" value="Ankyrin repeat-containing domain"/>
    <property type="match status" value="2"/>
</dbReference>
<proteinExistence type="predicted"/>
<dbReference type="PANTHER" id="PTHR24201">
    <property type="entry name" value="ANK_REP_REGION DOMAIN-CONTAINING PROTEIN"/>
    <property type="match status" value="1"/>
</dbReference>
<sequence>MSNKVIAIFFVTFKKPKTDIACTLSLTQYRIIVEKVKNKSLRKKKTILSRHYCDLLSIESTDSLNLTFVFPNLKFSIYTEKTNQIIPLLGKQFHIHSSAFLSGQKPSFHVSPLKRSKQISEILEKTKKQYQLSKSKESNQEEIWGKGYLSLYRSFCDYFSVPVSKVFVEYMSNYFQIESSDIKTFKLQNIPGIQRVNSSRNDLDLRPIFFALKCSKYFKAIEVSNLKIKGLLQEIIHVLENNTFITKLKIDGIQNIDGFSKFVQTISNNPNVPLESLDLSNNALGDTRVHNLIESIINLNYGIKELLLSNCNLTNKGIKKMIQSLQNSKKIKSSLARIDISNNNIGTSGSKDIAEWIGSFYETSNDFHSFYFGNCGLLLNNILNQLNLYFTIRIQALDISGSQLNEISGPLLNKLVRQSFLLRHINISATHISFNFFEEFISNLIENKKLDNLYLNLSTNNLGPQGAEIICDYLLSENKIKTLIVDENNFGIKGVEHILQSLISNTSVHNLSIAKNIKKKEKSSRVGNLLKDLIQNNKTLHNLNISGQSKTYSIGENLYPMFEALEQNTTIKKLKIEFNNINELGIKKLSNSLQNNSTLTSLSMDQKQSDHSIQSFQSLASMFSQNGTIIDFPFPNVLYKKLLKKKNLTILQDVKNWIEQSIDENKLRSATEKRESWEKLQNKIQKFKNQMKKRSQNKINIIQKKNSFHISSLNEKNFSQLLNNNNNTQKKNDKDLNNYNSPLKSSSDLKIFSDSNSEIEILSGSDLDLGFDQGDNLNLNIQENDKDQGKKKKKKKEGKKEGKKENEKEKKNEKKKENEKNNSDNEEELDILSIINMKNKKDLESNSELVNNKKKAKLLKTPKKTTKLLIPKNPLGRSASFSPEVKNKNQDTELNGWLFKRKISNKSLDKVKEKRRRSSGINVQFLGHLSNSDDENEGNEKNNKKKLNNNNSNNKSEQLKNEIKFNFKPIDEKLLNLLKSNNIIEIKKHIQTKNINPIEMIDQNTNWTVIHYACQHGNTELLSYFLSFKNSEILVNVVDDLGLTPLHLLMTNAPNVESIILLSDYEIDFNIKDKRGWNALQILIHTFKDTTDKIDIILLLLEKGSNPNQRDIKGACSIDRAANNGWEKGLVLLIQQGGDVNIQDNKGLTPLHKAARNGMVKSLQILLDNGAKTDIEDKDGNTALSLSRIYGQYKVERILDPENSIDFDIIFDFEDEFQQINKELGFENITYTEYTVLLIGTFKSGKTKLVERFHSRLFSESYIPTVENKMKKYALINHKRILVNIIDVSGDQIYSSFLSNWIKKADGIIMCYSVLDKMENFNKLNSLYSTINKIKKLENNNNDNDINNNNNNNNNNNTKKKKKNKNNIPICLVSLKNDAKEKNIKDIIGKEFAKKMNCKFIKASTKKNQKVDFVFRYILSKIKKKYPNKPEINGEKFGEVILKKKKKLFSKSFNKDNNENEKTNVTILFEDILKNELCLDFFSKFLKKEYAEENLLFYFAVISFKKIDENSSDLMYTSAQKIYNEFVSEKSPLQINIDYGDRVIIEESLKNKQNIDSSFFDKALVHILGILKNDSFNKFLKTHFYTDMINEIVKNGKL</sequence>
<dbReference type="SUPFAM" id="SSF52047">
    <property type="entry name" value="RNI-like"/>
    <property type="match status" value="2"/>
</dbReference>
<evidence type="ECO:0000313" key="7">
    <source>
        <dbReference type="EMBL" id="KAJ6246182.1"/>
    </source>
</evidence>
<keyword evidence="2 3" id="KW-0040">ANK repeat</keyword>
<feature type="domain" description="RGS" evidence="6">
    <location>
        <begin position="1468"/>
        <end position="1589"/>
    </location>
</feature>
<feature type="compositionally biased region" description="Polar residues" evidence="5">
    <location>
        <begin position="739"/>
        <end position="749"/>
    </location>
</feature>
<dbReference type="PROSITE" id="PS51421">
    <property type="entry name" value="RAS"/>
    <property type="match status" value="1"/>
</dbReference>
<dbReference type="InterPro" id="IPR044926">
    <property type="entry name" value="RGS_subdomain_2"/>
</dbReference>
<dbReference type="InterPro" id="IPR050776">
    <property type="entry name" value="Ank_Repeat/CDKN_Inhibitor"/>
</dbReference>
<dbReference type="SMART" id="SM00175">
    <property type="entry name" value="RAB"/>
    <property type="match status" value="1"/>
</dbReference>
<dbReference type="InterPro" id="IPR016137">
    <property type="entry name" value="RGS"/>
</dbReference>
<evidence type="ECO:0000313" key="8">
    <source>
        <dbReference type="Proteomes" id="UP001150062"/>
    </source>
</evidence>
<dbReference type="SMART" id="SM00368">
    <property type="entry name" value="LRR_RI"/>
    <property type="match status" value="6"/>
</dbReference>
<feature type="region of interest" description="Disordered" evidence="5">
    <location>
        <begin position="1339"/>
        <end position="1363"/>
    </location>
</feature>
<evidence type="ECO:0000256" key="3">
    <source>
        <dbReference type="PROSITE-ProRule" id="PRU00023"/>
    </source>
</evidence>
<accession>A0ABQ8YNK8</accession>
<dbReference type="InterPro" id="IPR032675">
    <property type="entry name" value="LRR_dom_sf"/>
</dbReference>
<dbReference type="Gene3D" id="3.80.10.10">
    <property type="entry name" value="Ribonuclease Inhibitor"/>
    <property type="match status" value="1"/>
</dbReference>
<dbReference type="InterPro" id="IPR036770">
    <property type="entry name" value="Ankyrin_rpt-contain_sf"/>
</dbReference>
<dbReference type="InterPro" id="IPR036305">
    <property type="entry name" value="RGS_sf"/>
</dbReference>
<dbReference type="SUPFAM" id="SSF48403">
    <property type="entry name" value="Ankyrin repeat"/>
    <property type="match status" value="1"/>
</dbReference>
<keyword evidence="1" id="KW-0677">Repeat</keyword>
<evidence type="ECO:0000256" key="2">
    <source>
        <dbReference type="ARBA" id="ARBA00023043"/>
    </source>
</evidence>
<feature type="coiled-coil region" evidence="4">
    <location>
        <begin position="670"/>
        <end position="697"/>
    </location>
</feature>
<dbReference type="Pfam" id="PF12796">
    <property type="entry name" value="Ank_2"/>
    <property type="match status" value="2"/>
</dbReference>
<dbReference type="Gene3D" id="3.40.50.300">
    <property type="entry name" value="P-loop containing nucleotide triphosphate hydrolases"/>
    <property type="match status" value="1"/>
</dbReference>
<reference evidence="7" key="1">
    <citation type="submission" date="2022-08" db="EMBL/GenBank/DDBJ databases">
        <title>Novel sulfate-reducing endosymbionts in the free-living metamonad Anaeramoeba.</title>
        <authorList>
            <person name="Jerlstrom-Hultqvist J."/>
            <person name="Cepicka I."/>
            <person name="Gallot-Lavallee L."/>
            <person name="Salas-Leiva D."/>
            <person name="Curtis B.A."/>
            <person name="Zahonova K."/>
            <person name="Pipaliya S."/>
            <person name="Dacks J."/>
            <person name="Roger A.J."/>
        </authorList>
    </citation>
    <scope>NUCLEOTIDE SEQUENCE</scope>
    <source>
        <strain evidence="7">Schooner1</strain>
    </source>
</reference>
<dbReference type="PRINTS" id="PR01301">
    <property type="entry name" value="RGSPROTEIN"/>
</dbReference>
<feature type="region of interest" description="Disordered" evidence="5">
    <location>
        <begin position="722"/>
        <end position="749"/>
    </location>
</feature>
<dbReference type="SMART" id="SM00248">
    <property type="entry name" value="ANK"/>
    <property type="match status" value="5"/>
</dbReference>
<comment type="caution">
    <text evidence="7">The sequence shown here is derived from an EMBL/GenBank/DDBJ whole genome shotgun (WGS) entry which is preliminary data.</text>
</comment>
<dbReference type="InterPro" id="IPR001806">
    <property type="entry name" value="Small_GTPase"/>
</dbReference>
<feature type="compositionally biased region" description="Low complexity" evidence="5">
    <location>
        <begin position="1339"/>
        <end position="1357"/>
    </location>
</feature>
<dbReference type="PROSITE" id="PS50297">
    <property type="entry name" value="ANK_REP_REGION"/>
    <property type="match status" value="1"/>
</dbReference>
<feature type="repeat" description="ANK" evidence="3">
    <location>
        <begin position="1146"/>
        <end position="1178"/>
    </location>
</feature>
<organism evidence="7 8">
    <name type="scientific">Anaeramoeba flamelloides</name>
    <dbReference type="NCBI Taxonomy" id="1746091"/>
    <lineage>
        <taxon>Eukaryota</taxon>
        <taxon>Metamonada</taxon>
        <taxon>Anaeramoebidae</taxon>
        <taxon>Anaeramoeba</taxon>
    </lineage>
</organism>
<dbReference type="PANTHER" id="PTHR24201:SF15">
    <property type="entry name" value="ANKYRIN REPEAT DOMAIN-CONTAINING PROTEIN 66"/>
    <property type="match status" value="1"/>
</dbReference>
<name>A0ABQ8YNK8_9EUKA</name>
<dbReference type="SUPFAM" id="SSF48097">
    <property type="entry name" value="Regulator of G-protein signaling, RGS"/>
    <property type="match status" value="1"/>
</dbReference>
<dbReference type="CDD" id="cd07440">
    <property type="entry name" value="RGS"/>
    <property type="match status" value="1"/>
</dbReference>
<evidence type="ECO:0000256" key="5">
    <source>
        <dbReference type="SAM" id="MobiDB-lite"/>
    </source>
</evidence>
<dbReference type="InterPro" id="IPR027417">
    <property type="entry name" value="P-loop_NTPase"/>
</dbReference>
<dbReference type="PROSITE" id="PS51419">
    <property type="entry name" value="RAB"/>
    <property type="match status" value="1"/>
</dbReference>
<evidence type="ECO:0000256" key="1">
    <source>
        <dbReference type="ARBA" id="ARBA00022737"/>
    </source>
</evidence>
<feature type="compositionally biased region" description="Basic and acidic residues" evidence="5">
    <location>
        <begin position="798"/>
        <end position="823"/>
    </location>
</feature>
<dbReference type="SMART" id="SM00315">
    <property type="entry name" value="RGS"/>
    <property type="match status" value="1"/>
</dbReference>
<feature type="region of interest" description="Disordered" evidence="5">
    <location>
        <begin position="778"/>
        <end position="825"/>
    </location>
</feature>
<dbReference type="SUPFAM" id="SSF52540">
    <property type="entry name" value="P-loop containing nucleoside triphosphate hydrolases"/>
    <property type="match status" value="1"/>
</dbReference>
<feature type="region of interest" description="Disordered" evidence="5">
    <location>
        <begin position="922"/>
        <end position="958"/>
    </location>
</feature>
<gene>
    <name evidence="7" type="ORF">M0813_19551</name>
</gene>
<dbReference type="InterPro" id="IPR002110">
    <property type="entry name" value="Ankyrin_rpt"/>
</dbReference>
<dbReference type="Pfam" id="PF00071">
    <property type="entry name" value="Ras"/>
    <property type="match status" value="1"/>
</dbReference>
<dbReference type="SMART" id="SM00173">
    <property type="entry name" value="RAS"/>
    <property type="match status" value="1"/>
</dbReference>